<reference evidence="9 10" key="1">
    <citation type="journal article" date="2019" name="ISME J.">
        <title>Candidatus Macondimonas diazotrophica, a novel gammaproteobacterial genus dominating crude-oil-contaminated coastal sediments.</title>
        <authorList>
            <person name="Karthikeyan S."/>
            <person name="Konstantinidis K."/>
        </authorList>
    </citation>
    <scope>NUCLEOTIDE SEQUENCE [LARGE SCALE GENOMIC DNA]</scope>
    <source>
        <strain evidence="9 10">KTK01</strain>
    </source>
</reference>
<feature type="domain" description="PilY1 beta-propeller" evidence="8">
    <location>
        <begin position="655"/>
        <end position="889"/>
    </location>
</feature>
<dbReference type="OrthoDB" id="7156875at2"/>
<dbReference type="GO" id="GO:0046872">
    <property type="term" value="F:metal ion binding"/>
    <property type="evidence" value="ECO:0007669"/>
    <property type="project" value="UniProtKB-KW"/>
</dbReference>
<keyword evidence="10" id="KW-1185">Reference proteome</keyword>
<evidence type="ECO:0000256" key="2">
    <source>
        <dbReference type="ARBA" id="ARBA00008387"/>
    </source>
</evidence>
<evidence type="ECO:0000256" key="5">
    <source>
        <dbReference type="ARBA" id="ARBA00022837"/>
    </source>
</evidence>
<gene>
    <name evidence="9" type="ORF">E4680_04550</name>
</gene>
<dbReference type="InterPro" id="IPR008707">
    <property type="entry name" value="B-propeller_PilY1"/>
</dbReference>
<keyword evidence="6" id="KW-0281">Fimbrium</keyword>
<feature type="chain" id="PRO_5021294814" evidence="7">
    <location>
        <begin position="33"/>
        <end position="1141"/>
    </location>
</feature>
<dbReference type="Proteomes" id="UP000297890">
    <property type="component" value="Unassembled WGS sequence"/>
</dbReference>
<dbReference type="AlphaFoldDB" id="A0A4Z0FAW5"/>
<comment type="similarity">
    <text evidence="2">Belongs to the PilY1 family.</text>
</comment>
<evidence type="ECO:0000256" key="4">
    <source>
        <dbReference type="ARBA" id="ARBA00022723"/>
    </source>
</evidence>
<dbReference type="GO" id="GO:0009289">
    <property type="term" value="C:pilus"/>
    <property type="evidence" value="ECO:0007669"/>
    <property type="project" value="UniProtKB-SubCell"/>
</dbReference>
<proteinExistence type="inferred from homology"/>
<keyword evidence="7" id="KW-0732">Signal</keyword>
<evidence type="ECO:0000313" key="9">
    <source>
        <dbReference type="EMBL" id="TFZ83324.1"/>
    </source>
</evidence>
<evidence type="ECO:0000256" key="6">
    <source>
        <dbReference type="ARBA" id="ARBA00023263"/>
    </source>
</evidence>
<comment type="caution">
    <text evidence="9">The sequence shown here is derived from an EMBL/GenBank/DDBJ whole genome shotgun (WGS) entry which is preliminary data.</text>
</comment>
<dbReference type="SUPFAM" id="SSF53300">
    <property type="entry name" value="vWA-like"/>
    <property type="match status" value="1"/>
</dbReference>
<dbReference type="RefSeq" id="WP_135281204.1">
    <property type="nucleotide sequence ID" value="NZ_SRIO01000004.1"/>
</dbReference>
<keyword evidence="5" id="KW-0106">Calcium</keyword>
<dbReference type="Pfam" id="PF05567">
    <property type="entry name" value="T4P_PilY1"/>
    <property type="match status" value="1"/>
</dbReference>
<accession>A0A4Z0FAW5</accession>
<keyword evidence="3" id="KW-1029">Fimbrium biogenesis</keyword>
<evidence type="ECO:0000313" key="10">
    <source>
        <dbReference type="Proteomes" id="UP000297890"/>
    </source>
</evidence>
<evidence type="ECO:0000259" key="8">
    <source>
        <dbReference type="Pfam" id="PF05567"/>
    </source>
</evidence>
<evidence type="ECO:0000256" key="7">
    <source>
        <dbReference type="SAM" id="SignalP"/>
    </source>
</evidence>
<evidence type="ECO:0000256" key="1">
    <source>
        <dbReference type="ARBA" id="ARBA00004561"/>
    </source>
</evidence>
<dbReference type="InterPro" id="IPR036465">
    <property type="entry name" value="vWFA_dom_sf"/>
</dbReference>
<evidence type="ECO:0000256" key="3">
    <source>
        <dbReference type="ARBA" id="ARBA00022558"/>
    </source>
</evidence>
<dbReference type="SUPFAM" id="SSF50998">
    <property type="entry name" value="Quinoprotein alcohol dehydrogenase-like"/>
    <property type="match status" value="1"/>
</dbReference>
<feature type="signal peptide" evidence="7">
    <location>
        <begin position="1"/>
        <end position="32"/>
    </location>
</feature>
<comment type="subcellular location">
    <subcellularLocation>
        <location evidence="1">Fimbrium</location>
    </subcellularLocation>
</comment>
<dbReference type="EMBL" id="SRIO01000004">
    <property type="protein sequence ID" value="TFZ83324.1"/>
    <property type="molecule type" value="Genomic_DNA"/>
</dbReference>
<organism evidence="9 10">
    <name type="scientific">Candidatus Macondimonas diazotrophica</name>
    <dbReference type="NCBI Taxonomy" id="2305248"/>
    <lineage>
        <taxon>Bacteria</taxon>
        <taxon>Pseudomonadati</taxon>
        <taxon>Pseudomonadota</taxon>
        <taxon>Gammaproteobacteria</taxon>
        <taxon>Chromatiales</taxon>
        <taxon>Ectothiorhodospiraceae</taxon>
        <taxon>Candidatus Macondimonas</taxon>
    </lineage>
</organism>
<dbReference type="Gene3D" id="3.40.50.410">
    <property type="entry name" value="von Willebrand factor, type A domain"/>
    <property type="match status" value="1"/>
</dbReference>
<keyword evidence="4" id="KW-0479">Metal-binding</keyword>
<name>A0A4Z0FAW5_9GAMM</name>
<dbReference type="InterPro" id="IPR011047">
    <property type="entry name" value="Quinoprotein_ADH-like_sf"/>
</dbReference>
<sequence length="1141" mass="122903">MTTDKNKLAKRLTAFLGAGLAALLIHAPLALADDTEVYVTTSTEGTQPNILFIVDTSGSMGTTVTIPAVYDPATTYSGSCSTSRIYWTTGSTPPSCSTDQWIPTSQNYCKASLAPLASGGRFFDHAAIWRKDWGFFGERGWTSARWQSLEGGAYSHPLECEDDSGNHGSADGVWYADKDARNSDPKWSSNASKKYSYSTPYNFWSANYLNWWASTNGSGTMTVTRLWIVQDVARKLVDRLNGVNIGLMRFDGHSSGGYQGGPVTLPIADIRETRDLFKTTISGYTASGNTPLEETYWEAYLYFTGQAVKYGLTSSPPSVAASKNPSDTSKYKSPIAEACQKNYIVYLTDGEPTEDTDAHSLIYNLLGARPKGNCSASSSTNGICIDELAGYMHDYLDASTLPGIQNITTYTVGFFSDQSLLDDMAVKGGGKYYTVSDYAGLEASLSEIFIEILLREGLFTAPAVSVNAFNRLNHRDEIYFALFAPQDRVSWPGNIKRYRYNASFDNGTGNPPGAIVDVNGFSAIDPSSGSFRSGAKSWWSTVLDGDEVAKGGAANQQSLTNRKVYTYTGSGAPSNVDLTTTANRLHEDNLAVLTPLLAIQNGNIAATDLIQWARGVDLLDRDNDGITNEPRKQMGDPLHTRPILITYGGTETSPDITIYGTTNDGFLYAINPSDGTERFAFMPKELLSNIEELYVNEAGTNHIYGLDGPLVQRVKNTGATALQTSEGDFAWLYVGMRRGGKNYYALDVTNRDTPRLKWMIKGGTSGSFAEMGQSWSAPAIGRMNIGGTVKNVMIFAGGYDPAHDTKTTRSNDGQGRAVYIADADTGALLWSGGTADTSPETFTKTFTDMRYAIASDVNALDMNGDGLFDQIYVGDLGGQLWRFDVTNGQSGSNLVAGGVIFDANGGNAAGNRRFHYAPSIALARQNGVNYLALAIGTGWREHPLDTVVDDRFYVIKQAAAFGPPAGGSYTKLTEASLSDVTANLIQQGTAAEQTAAAANLAAKQGWFIQLEEDGEKALAQAEVFNEQIVFSTFTPAVSTTTCGGAVGAGSSYLVDLYDGRAVKNLDATVDDPDRDKACSEDSVNCVKADRKRGLKRGGIPPGAVILFPAGADPVILIGPETPFTADFGQLTQRTFWRDVPN</sequence>
<protein>
    <submittedName>
        <fullName evidence="9">Pilus assembly protein PilY</fullName>
    </submittedName>
</protein>